<dbReference type="CDD" id="cd00861">
    <property type="entry name" value="ProRS_anticodon_short"/>
    <property type="match status" value="1"/>
</dbReference>
<evidence type="ECO:0000259" key="11">
    <source>
        <dbReference type="PROSITE" id="PS50862"/>
    </source>
</evidence>
<dbReference type="Gene3D" id="3.30.930.10">
    <property type="entry name" value="Bira Bifunctional Protein, Domain 2"/>
    <property type="match status" value="2"/>
</dbReference>
<dbReference type="InterPro" id="IPR007214">
    <property type="entry name" value="YbaK/aa-tRNA-synth-assoc-dom"/>
</dbReference>
<dbReference type="Pfam" id="PF03129">
    <property type="entry name" value="HGTP_anticodon"/>
    <property type="match status" value="1"/>
</dbReference>
<reference evidence="13" key="1">
    <citation type="submission" date="2016-10" db="EMBL/GenBank/DDBJ databases">
        <authorList>
            <person name="Varghese N."/>
            <person name="Submissions S."/>
        </authorList>
    </citation>
    <scope>NUCLEOTIDE SEQUENCE [LARGE SCALE GENOMIC DNA]</scope>
    <source>
        <strain evidence="13">CGMCC 1.10657</strain>
    </source>
</reference>
<dbReference type="PIRSF" id="PIRSF001535">
    <property type="entry name" value="ProRS_1"/>
    <property type="match status" value="1"/>
</dbReference>
<dbReference type="InterPro" id="IPR050062">
    <property type="entry name" value="Pro-tRNA_synthetase"/>
</dbReference>
<dbReference type="InterPro" id="IPR045864">
    <property type="entry name" value="aa-tRNA-synth_II/BPL/LPL"/>
</dbReference>
<comment type="catalytic activity">
    <reaction evidence="9 10">
        <text>tRNA(Pro) + L-proline + ATP = L-prolyl-tRNA(Pro) + AMP + diphosphate</text>
        <dbReference type="Rhea" id="RHEA:14305"/>
        <dbReference type="Rhea" id="RHEA-COMP:9700"/>
        <dbReference type="Rhea" id="RHEA-COMP:9702"/>
        <dbReference type="ChEBI" id="CHEBI:30616"/>
        <dbReference type="ChEBI" id="CHEBI:33019"/>
        <dbReference type="ChEBI" id="CHEBI:60039"/>
        <dbReference type="ChEBI" id="CHEBI:78442"/>
        <dbReference type="ChEBI" id="CHEBI:78532"/>
        <dbReference type="ChEBI" id="CHEBI:456215"/>
        <dbReference type="EC" id="6.1.1.15"/>
    </reaction>
</comment>
<dbReference type="SUPFAM" id="SSF52954">
    <property type="entry name" value="Class II aaRS ABD-related"/>
    <property type="match status" value="1"/>
</dbReference>
<gene>
    <name evidence="10" type="primary">proS</name>
    <name evidence="12" type="ORF">SAMN05216562_2831</name>
</gene>
<evidence type="ECO:0000256" key="7">
    <source>
        <dbReference type="ARBA" id="ARBA00022917"/>
    </source>
</evidence>
<dbReference type="SUPFAM" id="SSF55681">
    <property type="entry name" value="Class II aaRS and biotin synthetases"/>
    <property type="match status" value="1"/>
</dbReference>
<keyword evidence="3 10" id="KW-0963">Cytoplasm</keyword>
<dbReference type="SUPFAM" id="SSF55826">
    <property type="entry name" value="YbaK/ProRS associated domain"/>
    <property type="match status" value="1"/>
</dbReference>
<dbReference type="InterPro" id="IPR002316">
    <property type="entry name" value="Pro-tRNA-ligase_IIa"/>
</dbReference>
<evidence type="ECO:0000256" key="4">
    <source>
        <dbReference type="ARBA" id="ARBA00022598"/>
    </source>
</evidence>
<dbReference type="GO" id="GO:0002161">
    <property type="term" value="F:aminoacyl-tRNA deacylase activity"/>
    <property type="evidence" value="ECO:0007669"/>
    <property type="project" value="InterPro"/>
</dbReference>
<keyword evidence="8 10" id="KW-0030">Aminoacyl-tRNA synthetase</keyword>
<dbReference type="FunFam" id="3.30.930.10:FF:000097">
    <property type="entry name" value="Proline--tRNA ligase"/>
    <property type="match status" value="1"/>
</dbReference>
<dbReference type="InterPro" id="IPR033730">
    <property type="entry name" value="ProRS_core_prok"/>
</dbReference>
<comment type="domain">
    <text evidence="10">Consists of three domains: the N-terminal catalytic domain, the editing domain and the C-terminal anticodon-binding domain.</text>
</comment>
<dbReference type="InterPro" id="IPR006195">
    <property type="entry name" value="aa-tRNA-synth_II"/>
</dbReference>
<dbReference type="PANTHER" id="PTHR42753">
    <property type="entry name" value="MITOCHONDRIAL RIBOSOME PROTEIN L39/PROLYL-TRNA LIGASE FAMILY MEMBER"/>
    <property type="match status" value="1"/>
</dbReference>
<keyword evidence="13" id="KW-1185">Reference proteome</keyword>
<evidence type="ECO:0000256" key="9">
    <source>
        <dbReference type="ARBA" id="ARBA00047671"/>
    </source>
</evidence>
<evidence type="ECO:0000256" key="6">
    <source>
        <dbReference type="ARBA" id="ARBA00022840"/>
    </source>
</evidence>
<dbReference type="FunFam" id="3.30.930.10:FF:000012">
    <property type="entry name" value="Proline--tRNA ligase"/>
    <property type="match status" value="1"/>
</dbReference>
<evidence type="ECO:0000256" key="10">
    <source>
        <dbReference type="HAMAP-Rule" id="MF_01569"/>
    </source>
</evidence>
<evidence type="ECO:0000256" key="8">
    <source>
        <dbReference type="ARBA" id="ARBA00023146"/>
    </source>
</evidence>
<dbReference type="Pfam" id="PF04073">
    <property type="entry name" value="tRNA_edit"/>
    <property type="match status" value="1"/>
</dbReference>
<feature type="domain" description="Aminoacyl-transfer RNA synthetases class-II family profile" evidence="11">
    <location>
        <begin position="33"/>
        <end position="474"/>
    </location>
</feature>
<dbReference type="InterPro" id="IPR036621">
    <property type="entry name" value="Anticodon-bd_dom_sf"/>
</dbReference>
<dbReference type="Gene3D" id="3.90.960.10">
    <property type="entry name" value="YbaK/aminoacyl-tRNA synthetase-associated domain"/>
    <property type="match status" value="1"/>
</dbReference>
<dbReference type="NCBIfam" id="TIGR00409">
    <property type="entry name" value="proS_fam_II"/>
    <property type="match status" value="1"/>
</dbReference>
<dbReference type="AlphaFoldDB" id="A0A1H4AJI9"/>
<dbReference type="STRING" id="658218.SAMN05216562_2831"/>
<dbReference type="InterPro" id="IPR004154">
    <property type="entry name" value="Anticodon-bd"/>
</dbReference>
<dbReference type="Pfam" id="PF00587">
    <property type="entry name" value="tRNA-synt_2b"/>
    <property type="match status" value="1"/>
</dbReference>
<comment type="subcellular location">
    <subcellularLocation>
        <location evidence="1 10">Cytoplasm</location>
    </subcellularLocation>
</comment>
<dbReference type="GO" id="GO:0004827">
    <property type="term" value="F:proline-tRNA ligase activity"/>
    <property type="evidence" value="ECO:0007669"/>
    <property type="project" value="UniProtKB-UniRule"/>
</dbReference>
<dbReference type="InterPro" id="IPR004500">
    <property type="entry name" value="Pro-tRNA-synth_IIa_bac-type"/>
</dbReference>
<keyword evidence="4 10" id="KW-0436">Ligase</keyword>
<dbReference type="CDD" id="cd04334">
    <property type="entry name" value="ProRS-INS"/>
    <property type="match status" value="1"/>
</dbReference>
<organism evidence="12 13">
    <name type="scientific">Microbulbifer marinus</name>
    <dbReference type="NCBI Taxonomy" id="658218"/>
    <lineage>
        <taxon>Bacteria</taxon>
        <taxon>Pseudomonadati</taxon>
        <taxon>Pseudomonadota</taxon>
        <taxon>Gammaproteobacteria</taxon>
        <taxon>Cellvibrionales</taxon>
        <taxon>Microbulbiferaceae</taxon>
        <taxon>Microbulbifer</taxon>
    </lineage>
</organism>
<proteinExistence type="inferred from homology"/>
<dbReference type="RefSeq" id="WP_091389852.1">
    <property type="nucleotide sequence ID" value="NZ_FNQO01000003.1"/>
</dbReference>
<dbReference type="Gene3D" id="3.40.50.800">
    <property type="entry name" value="Anticodon-binding domain"/>
    <property type="match status" value="1"/>
</dbReference>
<comment type="similarity">
    <text evidence="10">Belongs to the class-II aminoacyl-tRNA synthetase family. ProS type 1 subfamily.</text>
</comment>
<evidence type="ECO:0000256" key="5">
    <source>
        <dbReference type="ARBA" id="ARBA00022741"/>
    </source>
</evidence>
<protein>
    <recommendedName>
        <fullName evidence="10">Proline--tRNA ligase</fullName>
        <ecNumber evidence="10">6.1.1.15</ecNumber>
    </recommendedName>
    <alternativeName>
        <fullName evidence="10">Prolyl-tRNA synthetase</fullName>
        <shortName evidence="10">ProRS</shortName>
    </alternativeName>
</protein>
<dbReference type="Proteomes" id="UP000198658">
    <property type="component" value="Unassembled WGS sequence"/>
</dbReference>
<dbReference type="CDD" id="cd00779">
    <property type="entry name" value="ProRS_core_prok"/>
    <property type="match status" value="1"/>
</dbReference>
<dbReference type="EMBL" id="FNQO01000003">
    <property type="protein sequence ID" value="SEA36129.1"/>
    <property type="molecule type" value="Genomic_DNA"/>
</dbReference>
<dbReference type="GO" id="GO:0005524">
    <property type="term" value="F:ATP binding"/>
    <property type="evidence" value="ECO:0007669"/>
    <property type="project" value="UniProtKB-UniRule"/>
</dbReference>
<dbReference type="InterPro" id="IPR023717">
    <property type="entry name" value="Pro-tRNA-Synthase_IIa_type1"/>
</dbReference>
<dbReference type="InterPro" id="IPR036754">
    <property type="entry name" value="YbaK/aa-tRNA-synt-asso_dom_sf"/>
</dbReference>
<dbReference type="GO" id="GO:0005829">
    <property type="term" value="C:cytosol"/>
    <property type="evidence" value="ECO:0007669"/>
    <property type="project" value="TreeGrafter"/>
</dbReference>
<comment type="function">
    <text evidence="10">Catalyzes the attachment of proline to tRNA(Pro) in a two-step reaction: proline is first activated by ATP to form Pro-AMP and then transferred to the acceptor end of tRNA(Pro). As ProRS can inadvertently accommodate and process non-cognate amino acids such as alanine and cysteine, to avoid such errors it has two additional distinct editing activities against alanine. One activity is designated as 'pretransfer' editing and involves the tRNA(Pro)-independent hydrolysis of activated Ala-AMP. The other activity is designated 'posttransfer' editing and involves deacylation of mischarged Ala-tRNA(Pro). The misacylated Cys-tRNA(Pro) is not edited by ProRS.</text>
</comment>
<dbReference type="OrthoDB" id="9809052at2"/>
<evidence type="ECO:0000313" key="13">
    <source>
        <dbReference type="Proteomes" id="UP000198658"/>
    </source>
</evidence>
<dbReference type="InterPro" id="IPR044140">
    <property type="entry name" value="ProRS_anticodon_short"/>
</dbReference>
<comment type="subunit">
    <text evidence="2 10">Homodimer.</text>
</comment>
<dbReference type="GO" id="GO:0006433">
    <property type="term" value="P:prolyl-tRNA aminoacylation"/>
    <property type="evidence" value="ECO:0007669"/>
    <property type="project" value="UniProtKB-UniRule"/>
</dbReference>
<evidence type="ECO:0000256" key="1">
    <source>
        <dbReference type="ARBA" id="ARBA00004496"/>
    </source>
</evidence>
<keyword evidence="7 10" id="KW-0648">Protein biosynthesis</keyword>
<dbReference type="PANTHER" id="PTHR42753:SF2">
    <property type="entry name" value="PROLINE--TRNA LIGASE"/>
    <property type="match status" value="1"/>
</dbReference>
<dbReference type="PRINTS" id="PR01046">
    <property type="entry name" value="TRNASYNTHPRO"/>
</dbReference>
<evidence type="ECO:0000256" key="2">
    <source>
        <dbReference type="ARBA" id="ARBA00011738"/>
    </source>
</evidence>
<evidence type="ECO:0000313" key="12">
    <source>
        <dbReference type="EMBL" id="SEA36129.1"/>
    </source>
</evidence>
<dbReference type="InterPro" id="IPR002314">
    <property type="entry name" value="aa-tRNA-synt_IIb"/>
</dbReference>
<accession>A0A1H4AJI9</accession>
<dbReference type="EC" id="6.1.1.15" evidence="10"/>
<evidence type="ECO:0000256" key="3">
    <source>
        <dbReference type="ARBA" id="ARBA00022490"/>
    </source>
</evidence>
<sequence length="579" mass="64116">MRASRYLIATQKETPNDAVVISHQLMLRAGMIRRLASGLYTWLPTGLRVLRKVERIVREEMDRAGALEVLMPVVQPAELWEESGRWQQYGPELLRIQDRHENPFCLGPTHEEVITDLIRNEISSYKQLPANFYQIQTKFRDEIRPRFGVMRAREFTMKDAYSFHIDADSLQETYDVMHGAYCRIFDRIGLDYRPVLADTGSIGGSSSHEFHVLAASGEDDIAFSTASRYAANVELAEAVAPTGERPAPTKSMEEVHTPGQKTIAAVSEFLQSDPAHSVKTLIVLGECEEGPESETSAPLVALVLRGDHELNELKAEKLPGIASPLEFAPEQRIESELGCGIGSLGPVGLGIETIVDRSAAHLADFICGANKDDYHFTGVNWGRDVELGRVEDLRNVVAGDASPDGQGRLEIKRGIEVGHIFQLGDKYSRAMNASVLDENGKEQVMAMGCYGIGVSRIVAAAIEQNHDDAGIIWPDAIAPFQLAIVPINMHKSDVVREKCEHLYEALREKGIDVLFMDEPKARLGAMLADVELLGIPHRIVVGDRGLEKGVVEYKGRRDAESQEFAESQLEEVLLQKIGQ</sequence>
<name>A0A1H4AJI9_9GAMM</name>
<dbReference type="HAMAP" id="MF_01569">
    <property type="entry name" value="Pro_tRNA_synth_type1"/>
    <property type="match status" value="1"/>
</dbReference>
<keyword evidence="6 10" id="KW-0067">ATP-binding</keyword>
<dbReference type="NCBIfam" id="NF006625">
    <property type="entry name" value="PRK09194.1"/>
    <property type="match status" value="1"/>
</dbReference>
<keyword evidence="5 10" id="KW-0547">Nucleotide-binding</keyword>
<dbReference type="PROSITE" id="PS50862">
    <property type="entry name" value="AA_TRNA_LIGASE_II"/>
    <property type="match status" value="1"/>
</dbReference>